<dbReference type="GO" id="GO:0005886">
    <property type="term" value="C:plasma membrane"/>
    <property type="evidence" value="ECO:0007669"/>
    <property type="project" value="TreeGrafter"/>
</dbReference>
<sequence>MLNKRYFSANSVISAVTWLIITVMMLITALIMYFLHVLDDKTIQDVHRRVDIAFTLEKENLYNLNIEYSYWDEGYERSIAKPDKDWFQSTYQDYMIEHYHLSYIALIKKAEEVEIIARSDGEPNNFDPQLLLSSSILERVMRSKNKKLLITRSAFFSEFNGRYFLVSAEPFRDESTGNIVDSSFLVLAKELNSQYLTMLSQKYKLPSLSISKGSQHNDTMVLSGASPESVLTHVYWNAQKLSDEVFPYALAILFAFMSVTVVLARLLLSKDFRDRDLYQEELFVAATTDSLTSVSNRRHFIALGKRELQLHTRKQTPLSLLTFDLDYFKAINDSYGHAVGDEALKHFTNLCKNFFRDTDIFGRLGGEEFGLILPGVRLDKALQLANKLRVSLSETPLLIDDVVINLTVSVGVVTLSDQSSIDELLADADKALYVAKNSGRNVVKFSE</sequence>
<dbReference type="InterPro" id="IPR029787">
    <property type="entry name" value="Nucleotide_cyclase"/>
</dbReference>
<dbReference type="EC" id="2.7.7.65" evidence="2"/>
<dbReference type="InterPro" id="IPR050469">
    <property type="entry name" value="Diguanylate_Cyclase"/>
</dbReference>
<dbReference type="PANTHER" id="PTHR45138">
    <property type="entry name" value="REGULATORY COMPONENTS OF SENSORY TRANSDUCTION SYSTEM"/>
    <property type="match status" value="1"/>
</dbReference>
<keyword evidence="4" id="KW-1133">Transmembrane helix</keyword>
<dbReference type="AlphaFoldDB" id="A0A6G7CKT6"/>
<dbReference type="FunFam" id="3.30.70.270:FF:000001">
    <property type="entry name" value="Diguanylate cyclase domain protein"/>
    <property type="match status" value="1"/>
</dbReference>
<dbReference type="InterPro" id="IPR043128">
    <property type="entry name" value="Rev_trsase/Diguanyl_cyclase"/>
</dbReference>
<evidence type="ECO:0000313" key="7">
    <source>
        <dbReference type="Proteomes" id="UP000503003"/>
    </source>
</evidence>
<dbReference type="NCBIfam" id="TIGR00254">
    <property type="entry name" value="GGDEF"/>
    <property type="match status" value="1"/>
</dbReference>
<name>A0A6G7CKT6_9VIBR</name>
<evidence type="ECO:0000313" key="6">
    <source>
        <dbReference type="EMBL" id="QIH42737.1"/>
    </source>
</evidence>
<evidence type="ECO:0000256" key="3">
    <source>
        <dbReference type="ARBA" id="ARBA00034247"/>
    </source>
</evidence>
<evidence type="ECO:0000256" key="1">
    <source>
        <dbReference type="ARBA" id="ARBA00001946"/>
    </source>
</evidence>
<feature type="transmembrane region" description="Helical" evidence="4">
    <location>
        <begin position="12"/>
        <end position="35"/>
    </location>
</feature>
<dbReference type="Gene3D" id="3.30.70.270">
    <property type="match status" value="1"/>
</dbReference>
<dbReference type="GO" id="GO:0043709">
    <property type="term" value="P:cell adhesion involved in single-species biofilm formation"/>
    <property type="evidence" value="ECO:0007669"/>
    <property type="project" value="TreeGrafter"/>
</dbReference>
<dbReference type="SUPFAM" id="SSF55073">
    <property type="entry name" value="Nucleotide cyclase"/>
    <property type="match status" value="1"/>
</dbReference>
<dbReference type="Pfam" id="PF00990">
    <property type="entry name" value="GGDEF"/>
    <property type="match status" value="1"/>
</dbReference>
<dbReference type="EMBL" id="CP049331">
    <property type="protein sequence ID" value="QIH42737.1"/>
    <property type="molecule type" value="Genomic_DNA"/>
</dbReference>
<dbReference type="PANTHER" id="PTHR45138:SF9">
    <property type="entry name" value="DIGUANYLATE CYCLASE DGCM-RELATED"/>
    <property type="match status" value="1"/>
</dbReference>
<proteinExistence type="predicted"/>
<dbReference type="CDD" id="cd01949">
    <property type="entry name" value="GGDEF"/>
    <property type="match status" value="1"/>
</dbReference>
<keyword evidence="7" id="KW-1185">Reference proteome</keyword>
<dbReference type="GO" id="GO:0052621">
    <property type="term" value="F:diguanylate cyclase activity"/>
    <property type="evidence" value="ECO:0007669"/>
    <property type="project" value="UniProtKB-EC"/>
</dbReference>
<dbReference type="SMART" id="SM00267">
    <property type="entry name" value="GGDEF"/>
    <property type="match status" value="1"/>
</dbReference>
<dbReference type="RefSeq" id="WP_165312292.1">
    <property type="nucleotide sequence ID" value="NZ_CP049331.1"/>
</dbReference>
<dbReference type="KEGG" id="vzi:G5S32_12410"/>
<comment type="cofactor">
    <cofactor evidence="1">
        <name>Mg(2+)</name>
        <dbReference type="ChEBI" id="CHEBI:18420"/>
    </cofactor>
</comment>
<dbReference type="InterPro" id="IPR000160">
    <property type="entry name" value="GGDEF_dom"/>
</dbReference>
<feature type="transmembrane region" description="Helical" evidence="4">
    <location>
        <begin position="245"/>
        <end position="268"/>
    </location>
</feature>
<comment type="catalytic activity">
    <reaction evidence="3">
        <text>2 GTP = 3',3'-c-di-GMP + 2 diphosphate</text>
        <dbReference type="Rhea" id="RHEA:24898"/>
        <dbReference type="ChEBI" id="CHEBI:33019"/>
        <dbReference type="ChEBI" id="CHEBI:37565"/>
        <dbReference type="ChEBI" id="CHEBI:58805"/>
        <dbReference type="EC" id="2.7.7.65"/>
    </reaction>
</comment>
<feature type="domain" description="GGDEF" evidence="5">
    <location>
        <begin position="316"/>
        <end position="447"/>
    </location>
</feature>
<evidence type="ECO:0000256" key="4">
    <source>
        <dbReference type="SAM" id="Phobius"/>
    </source>
</evidence>
<keyword evidence="4" id="KW-0472">Membrane</keyword>
<dbReference type="InterPro" id="IPR007892">
    <property type="entry name" value="CHASE4"/>
</dbReference>
<evidence type="ECO:0000259" key="5">
    <source>
        <dbReference type="PROSITE" id="PS50887"/>
    </source>
</evidence>
<dbReference type="GO" id="GO:1902201">
    <property type="term" value="P:negative regulation of bacterial-type flagellum-dependent cell motility"/>
    <property type="evidence" value="ECO:0007669"/>
    <property type="project" value="TreeGrafter"/>
</dbReference>
<keyword evidence="4" id="KW-0812">Transmembrane</keyword>
<dbReference type="Proteomes" id="UP000503003">
    <property type="component" value="Chromosome 1"/>
</dbReference>
<evidence type="ECO:0000256" key="2">
    <source>
        <dbReference type="ARBA" id="ARBA00012528"/>
    </source>
</evidence>
<protein>
    <recommendedName>
        <fullName evidence="2">diguanylate cyclase</fullName>
        <ecNumber evidence="2">2.7.7.65</ecNumber>
    </recommendedName>
</protein>
<accession>A0A6G7CKT6</accession>
<organism evidence="6 7">
    <name type="scientific">Vibrio ziniensis</name>
    <dbReference type="NCBI Taxonomy" id="2711221"/>
    <lineage>
        <taxon>Bacteria</taxon>
        <taxon>Pseudomonadati</taxon>
        <taxon>Pseudomonadota</taxon>
        <taxon>Gammaproteobacteria</taxon>
        <taxon>Vibrionales</taxon>
        <taxon>Vibrionaceae</taxon>
        <taxon>Vibrio</taxon>
    </lineage>
</organism>
<dbReference type="Pfam" id="PF05228">
    <property type="entry name" value="CHASE4"/>
    <property type="match status" value="1"/>
</dbReference>
<gene>
    <name evidence="6" type="ORF">G5S32_12410</name>
</gene>
<dbReference type="PROSITE" id="PS50887">
    <property type="entry name" value="GGDEF"/>
    <property type="match status" value="1"/>
</dbReference>
<reference evidence="6 7" key="1">
    <citation type="submission" date="2020-02" db="EMBL/GenBank/DDBJ databases">
        <title>A complete genome of a marine bacterium Vibrio sp. ZWAL4003 isolated from the mangrove sediment with the ability to degrade polysaccharides.</title>
        <authorList>
            <person name="Wu J."/>
            <person name="Qu W."/>
            <person name="Zeng R."/>
        </authorList>
    </citation>
    <scope>NUCLEOTIDE SEQUENCE [LARGE SCALE GENOMIC DNA]</scope>
    <source>
        <strain evidence="6 7">ZWAL4003</strain>
    </source>
</reference>